<sequence length="304" mass="32336">MRRLTSALPSKVTRSIRAWSWTTLVVQILIVVTGGAVRLTASGLGCPTWPLCTEDSLVSTPEMGIHGLIEFGNRLLTFVLVAVAVVTFVLVARLRRSRPEIFWLALVIGLGIPAQAVIGGISVLTQLNPYVVGLHFVVSGIMIVLATVLVARTYVVNVEPVPNAQRSTLLYRGAVLVACLQTLTVLLGILVTGSGPHAGDAEAPRNGLNSELWQHLHSVPAYAAVVAALALGVLAWRMRRRDVVRVVTALLAVNVLQVVVGLAQANLGLPPILVGLHMFLACLVISATAWLVLTARTAVADLSR</sequence>
<evidence type="ECO:0000256" key="11">
    <source>
        <dbReference type="ARBA" id="ARBA00023444"/>
    </source>
</evidence>
<evidence type="ECO:0000256" key="7">
    <source>
        <dbReference type="ARBA" id="ARBA00023004"/>
    </source>
</evidence>
<keyword evidence="3 12" id="KW-0812">Transmembrane</keyword>
<feature type="transmembrane region" description="Helical" evidence="12">
    <location>
        <begin position="21"/>
        <end position="41"/>
    </location>
</feature>
<comment type="subcellular location">
    <subcellularLocation>
        <location evidence="1">Membrane</location>
        <topology evidence="1">Multi-pass membrane protein</topology>
    </subcellularLocation>
</comment>
<dbReference type="InterPro" id="IPR050450">
    <property type="entry name" value="COX15/CtaA_HemeA_synthase"/>
</dbReference>
<dbReference type="PANTHER" id="PTHR35457:SF1">
    <property type="entry name" value="HEME A SYNTHASE"/>
    <property type="match status" value="1"/>
</dbReference>
<dbReference type="EMBL" id="CAEZTD010000048">
    <property type="protein sequence ID" value="CAB4561237.1"/>
    <property type="molecule type" value="Genomic_DNA"/>
</dbReference>
<keyword evidence="7" id="KW-0408">Iron</keyword>
<evidence type="ECO:0000256" key="10">
    <source>
        <dbReference type="ARBA" id="ARBA00023157"/>
    </source>
</evidence>
<evidence type="ECO:0000256" key="4">
    <source>
        <dbReference type="ARBA" id="ARBA00022723"/>
    </source>
</evidence>
<proteinExistence type="predicted"/>
<feature type="transmembrane region" description="Helical" evidence="12">
    <location>
        <begin position="130"/>
        <end position="157"/>
    </location>
</feature>
<accession>A0A6J6DB88</accession>
<keyword evidence="10" id="KW-1015">Disulfide bond</keyword>
<dbReference type="GO" id="GO:0006784">
    <property type="term" value="P:heme A biosynthetic process"/>
    <property type="evidence" value="ECO:0007669"/>
    <property type="project" value="InterPro"/>
</dbReference>
<evidence type="ECO:0000256" key="2">
    <source>
        <dbReference type="ARBA" id="ARBA00022475"/>
    </source>
</evidence>
<evidence type="ECO:0000313" key="13">
    <source>
        <dbReference type="EMBL" id="CAB4561237.1"/>
    </source>
</evidence>
<keyword evidence="2" id="KW-1003">Cell membrane</keyword>
<feature type="transmembrane region" description="Helical" evidence="12">
    <location>
        <begin position="271"/>
        <end position="293"/>
    </location>
</feature>
<evidence type="ECO:0000256" key="1">
    <source>
        <dbReference type="ARBA" id="ARBA00004141"/>
    </source>
</evidence>
<dbReference type="GO" id="GO:0016020">
    <property type="term" value="C:membrane"/>
    <property type="evidence" value="ECO:0007669"/>
    <property type="project" value="UniProtKB-SubCell"/>
</dbReference>
<gene>
    <name evidence="13" type="ORF">UFOPK1591_00744</name>
</gene>
<feature type="transmembrane region" description="Helical" evidence="12">
    <location>
        <begin position="75"/>
        <end position="94"/>
    </location>
</feature>
<evidence type="ECO:0000256" key="3">
    <source>
        <dbReference type="ARBA" id="ARBA00022692"/>
    </source>
</evidence>
<name>A0A6J6DB88_9ZZZZ</name>
<dbReference type="GO" id="GO:0046872">
    <property type="term" value="F:metal ion binding"/>
    <property type="evidence" value="ECO:0007669"/>
    <property type="project" value="UniProtKB-KW"/>
</dbReference>
<dbReference type="InterPro" id="IPR003780">
    <property type="entry name" value="COX15/CtaA_fam"/>
</dbReference>
<reference evidence="13" key="1">
    <citation type="submission" date="2020-05" db="EMBL/GenBank/DDBJ databases">
        <authorList>
            <person name="Chiriac C."/>
            <person name="Salcher M."/>
            <person name="Ghai R."/>
            <person name="Kavagutti S V."/>
        </authorList>
    </citation>
    <scope>NUCLEOTIDE SEQUENCE</scope>
</reference>
<evidence type="ECO:0000256" key="5">
    <source>
        <dbReference type="ARBA" id="ARBA00022989"/>
    </source>
</evidence>
<dbReference type="Pfam" id="PF02628">
    <property type="entry name" value="COX15-CtaA"/>
    <property type="match status" value="1"/>
</dbReference>
<keyword evidence="9 12" id="KW-0472">Membrane</keyword>
<organism evidence="13">
    <name type="scientific">freshwater metagenome</name>
    <dbReference type="NCBI Taxonomy" id="449393"/>
    <lineage>
        <taxon>unclassified sequences</taxon>
        <taxon>metagenomes</taxon>
        <taxon>ecological metagenomes</taxon>
    </lineage>
</organism>
<feature type="transmembrane region" description="Helical" evidence="12">
    <location>
        <begin position="101"/>
        <end position="124"/>
    </location>
</feature>
<dbReference type="GO" id="GO:0016491">
    <property type="term" value="F:oxidoreductase activity"/>
    <property type="evidence" value="ECO:0007669"/>
    <property type="project" value="UniProtKB-KW"/>
</dbReference>
<comment type="pathway">
    <text evidence="11">Porphyrin-containing compound metabolism.</text>
</comment>
<keyword evidence="5 12" id="KW-1133">Transmembrane helix</keyword>
<evidence type="ECO:0000256" key="12">
    <source>
        <dbReference type="SAM" id="Phobius"/>
    </source>
</evidence>
<feature type="transmembrane region" description="Helical" evidence="12">
    <location>
        <begin position="243"/>
        <end position="265"/>
    </location>
</feature>
<feature type="transmembrane region" description="Helical" evidence="12">
    <location>
        <begin position="169"/>
        <end position="192"/>
    </location>
</feature>
<protein>
    <submittedName>
        <fullName evidence="13">Unannotated protein</fullName>
    </submittedName>
</protein>
<evidence type="ECO:0000256" key="8">
    <source>
        <dbReference type="ARBA" id="ARBA00023133"/>
    </source>
</evidence>
<dbReference type="AlphaFoldDB" id="A0A6J6DB88"/>
<keyword evidence="4" id="KW-0479">Metal-binding</keyword>
<evidence type="ECO:0000256" key="9">
    <source>
        <dbReference type="ARBA" id="ARBA00023136"/>
    </source>
</evidence>
<keyword evidence="8" id="KW-0350">Heme biosynthesis</keyword>
<dbReference type="PANTHER" id="PTHR35457">
    <property type="entry name" value="HEME A SYNTHASE"/>
    <property type="match status" value="1"/>
</dbReference>
<keyword evidence="6" id="KW-0560">Oxidoreductase</keyword>
<evidence type="ECO:0000256" key="6">
    <source>
        <dbReference type="ARBA" id="ARBA00023002"/>
    </source>
</evidence>
<feature type="transmembrane region" description="Helical" evidence="12">
    <location>
        <begin position="212"/>
        <end position="236"/>
    </location>
</feature>